<dbReference type="CDD" id="cd06558">
    <property type="entry name" value="crotonase-like"/>
    <property type="match status" value="1"/>
</dbReference>
<evidence type="ECO:0000313" key="4">
    <source>
        <dbReference type="Proteomes" id="UP001178288"/>
    </source>
</evidence>
<keyword evidence="4" id="KW-1185">Reference proteome</keyword>
<dbReference type="EMBL" id="CP126114">
    <property type="protein sequence ID" value="WHY83996.1"/>
    <property type="molecule type" value="Genomic_DNA"/>
</dbReference>
<evidence type="ECO:0000313" key="3">
    <source>
        <dbReference type="EMBL" id="WHY83996.1"/>
    </source>
</evidence>
<keyword evidence="2" id="KW-0456">Lyase</keyword>
<name>A0AA95SE51_9BACI</name>
<dbReference type="FunFam" id="3.90.226.10:FF:000009">
    <property type="entry name" value="Carnitinyl-CoA dehydratase"/>
    <property type="match status" value="1"/>
</dbReference>
<dbReference type="AlphaFoldDB" id="A0AA95SE51"/>
<dbReference type="RefSeq" id="WP_066088036.1">
    <property type="nucleotide sequence ID" value="NZ_CP126114.1"/>
</dbReference>
<dbReference type="SUPFAM" id="SSF52096">
    <property type="entry name" value="ClpP/crotonase"/>
    <property type="match status" value="1"/>
</dbReference>
<dbReference type="Pfam" id="PF00378">
    <property type="entry name" value="ECH_1"/>
    <property type="match status" value="1"/>
</dbReference>
<dbReference type="FunFam" id="1.10.12.10:FF:000001">
    <property type="entry name" value="Probable enoyl-CoA hydratase, mitochondrial"/>
    <property type="match status" value="1"/>
</dbReference>
<accession>A0AA95SE51</accession>
<dbReference type="GO" id="GO:0016836">
    <property type="term" value="F:hydro-lyase activity"/>
    <property type="evidence" value="ECO:0007669"/>
    <property type="project" value="UniProtKB-ARBA"/>
</dbReference>
<dbReference type="PANTHER" id="PTHR11941:SF54">
    <property type="entry name" value="ENOYL-COA HYDRATASE, MITOCHONDRIAL"/>
    <property type="match status" value="1"/>
</dbReference>
<evidence type="ECO:0000256" key="2">
    <source>
        <dbReference type="ARBA" id="ARBA00023239"/>
    </source>
</evidence>
<dbReference type="InterPro" id="IPR029045">
    <property type="entry name" value="ClpP/crotonase-like_dom_sf"/>
</dbReference>
<dbReference type="PANTHER" id="PTHR11941">
    <property type="entry name" value="ENOYL-COA HYDRATASE-RELATED"/>
    <property type="match status" value="1"/>
</dbReference>
<dbReference type="Proteomes" id="UP001178288">
    <property type="component" value="Chromosome"/>
</dbReference>
<gene>
    <name evidence="3" type="ORF">QNH39_15025</name>
</gene>
<dbReference type="Gene3D" id="1.10.12.10">
    <property type="entry name" value="Lyase 2-enoyl-coa Hydratase, Chain A, domain 2"/>
    <property type="match status" value="1"/>
</dbReference>
<dbReference type="KEGG" id="nnv:QNH39_15025"/>
<reference evidence="3" key="1">
    <citation type="submission" date="2023-05" db="EMBL/GenBank/DDBJ databases">
        <title>Comparative genomics of Bacillaceae isolates and their secondary metabolite potential.</title>
        <authorList>
            <person name="Song L."/>
            <person name="Nielsen L.J."/>
            <person name="Mohite O."/>
            <person name="Xu X."/>
            <person name="Weber T."/>
            <person name="Kovacs A.T."/>
        </authorList>
    </citation>
    <scope>NUCLEOTIDE SEQUENCE</scope>
    <source>
        <strain evidence="3">XLM17</strain>
    </source>
</reference>
<comment type="similarity">
    <text evidence="1">Belongs to the enoyl-CoA hydratase/isomerase family.</text>
</comment>
<dbReference type="GO" id="GO:0006635">
    <property type="term" value="P:fatty acid beta-oxidation"/>
    <property type="evidence" value="ECO:0007669"/>
    <property type="project" value="TreeGrafter"/>
</dbReference>
<evidence type="ECO:0000256" key="1">
    <source>
        <dbReference type="ARBA" id="ARBA00005254"/>
    </source>
</evidence>
<protein>
    <submittedName>
        <fullName evidence="3">Enoyl-CoA hydratase-related protein</fullName>
    </submittedName>
</protein>
<proteinExistence type="inferred from homology"/>
<dbReference type="Gene3D" id="3.90.226.10">
    <property type="entry name" value="2-enoyl-CoA Hydratase, Chain A, domain 1"/>
    <property type="match status" value="1"/>
</dbReference>
<dbReference type="InterPro" id="IPR014748">
    <property type="entry name" value="Enoyl-CoA_hydra_C"/>
</dbReference>
<sequence>MSYFEVIQQERIVKLILNRPPVNALSLEVLEELRMHLEKVNNHKENRVLIITSCGEKFFAAGADIKGLKNVSVEEGKVINQQFLHTFDQLAKLPIPTICAVNGLALGGGTELALACDIRIASENAQLGLPETNLGLIPGGGGTQRMPRIVSIGRAKDLLFTGRRVSAQEALEIGLVEYVVPYHELSDFSERLAKTISEKSPNAIRTIKQAIMSGMNTDLPTGLEIELELGSHCFGSEDFQKGISAFLEKRKPEF</sequence>
<organism evidence="3 4">
    <name type="scientific">Neobacillus novalis</name>
    <dbReference type="NCBI Taxonomy" id="220687"/>
    <lineage>
        <taxon>Bacteria</taxon>
        <taxon>Bacillati</taxon>
        <taxon>Bacillota</taxon>
        <taxon>Bacilli</taxon>
        <taxon>Bacillales</taxon>
        <taxon>Bacillaceae</taxon>
        <taxon>Neobacillus</taxon>
    </lineage>
</organism>
<dbReference type="InterPro" id="IPR001753">
    <property type="entry name" value="Enoyl-CoA_hydra/iso"/>
</dbReference>